<dbReference type="Proteomes" id="UP000243975">
    <property type="component" value="Unassembled WGS sequence"/>
</dbReference>
<keyword evidence="4" id="KW-1133">Transmembrane helix</keyword>
<organism evidence="8 9">
    <name type="scientific">Cynara cardunculus var. scolymus</name>
    <name type="common">Globe artichoke</name>
    <name type="synonym">Cynara scolymus</name>
    <dbReference type="NCBI Taxonomy" id="59895"/>
    <lineage>
        <taxon>Eukaryota</taxon>
        <taxon>Viridiplantae</taxon>
        <taxon>Streptophyta</taxon>
        <taxon>Embryophyta</taxon>
        <taxon>Tracheophyta</taxon>
        <taxon>Spermatophyta</taxon>
        <taxon>Magnoliopsida</taxon>
        <taxon>eudicotyledons</taxon>
        <taxon>Gunneridae</taxon>
        <taxon>Pentapetalae</taxon>
        <taxon>asterids</taxon>
        <taxon>campanulids</taxon>
        <taxon>Asterales</taxon>
        <taxon>Asteraceae</taxon>
        <taxon>Carduoideae</taxon>
        <taxon>Cardueae</taxon>
        <taxon>Carduinae</taxon>
        <taxon>Cynara</taxon>
    </lineage>
</organism>
<protein>
    <submittedName>
        <fullName evidence="8">S-locus glycoprotein</fullName>
    </submittedName>
</protein>
<keyword evidence="5" id="KW-0472">Membrane</keyword>
<evidence type="ECO:0000313" key="9">
    <source>
        <dbReference type="Proteomes" id="UP000243975"/>
    </source>
</evidence>
<dbReference type="Gramene" id="KVI00387">
    <property type="protein sequence ID" value="KVI00387"/>
    <property type="gene ID" value="Ccrd_021341"/>
</dbReference>
<keyword evidence="3" id="KW-0732">Signal</keyword>
<dbReference type="GO" id="GO:0048544">
    <property type="term" value="P:recognition of pollen"/>
    <property type="evidence" value="ECO:0007669"/>
    <property type="project" value="InterPro"/>
</dbReference>
<accession>A0A103Y0P1</accession>
<proteinExistence type="predicted"/>
<dbReference type="PANTHER" id="PTHR47974">
    <property type="entry name" value="OS07G0415500 PROTEIN"/>
    <property type="match status" value="1"/>
</dbReference>
<sequence length="113" mass="12572">MRSAVIIQYNIVYGIFSYKLSDNLDGNLRVYSLNESSGLWLITWQAIAQPCNVHGICGRNGICTHGEKLECSCPSGYEWSDPTDLTQGCMPPFNKTCGNPTSFGFLELPHTDY</sequence>
<reference evidence="8 9" key="1">
    <citation type="journal article" date="2016" name="Sci. Rep.">
        <title>The genome sequence of the outbreeding globe artichoke constructed de novo incorporating a phase-aware low-pass sequencing strategy of F1 progeny.</title>
        <authorList>
            <person name="Scaglione D."/>
            <person name="Reyes-Chin-Wo S."/>
            <person name="Acquadro A."/>
            <person name="Froenicke L."/>
            <person name="Portis E."/>
            <person name="Beitel C."/>
            <person name="Tirone M."/>
            <person name="Mauro R."/>
            <person name="Lo Monaco A."/>
            <person name="Mauromicale G."/>
            <person name="Faccioli P."/>
            <person name="Cattivelli L."/>
            <person name="Rieseberg L."/>
            <person name="Michelmore R."/>
            <person name="Lanteri S."/>
        </authorList>
    </citation>
    <scope>NUCLEOTIDE SEQUENCE [LARGE SCALE GENOMIC DNA]</scope>
    <source>
        <strain evidence="8">2C</strain>
    </source>
</reference>
<evidence type="ECO:0000256" key="1">
    <source>
        <dbReference type="ARBA" id="ARBA00004167"/>
    </source>
</evidence>
<dbReference type="Pfam" id="PF00954">
    <property type="entry name" value="S_locus_glycop"/>
    <property type="match status" value="1"/>
</dbReference>
<feature type="domain" description="S-locus glycoprotein" evidence="7">
    <location>
        <begin position="18"/>
        <end position="78"/>
    </location>
</feature>
<comment type="subcellular location">
    <subcellularLocation>
        <location evidence="1">Membrane</location>
        <topology evidence="1">Single-pass membrane protein</topology>
    </subcellularLocation>
</comment>
<dbReference type="GO" id="GO:0016020">
    <property type="term" value="C:membrane"/>
    <property type="evidence" value="ECO:0007669"/>
    <property type="project" value="UniProtKB-SubCell"/>
</dbReference>
<evidence type="ECO:0000313" key="8">
    <source>
        <dbReference type="EMBL" id="KVI00387.1"/>
    </source>
</evidence>
<name>A0A103Y0P1_CYNCS</name>
<gene>
    <name evidence="8" type="ORF">Ccrd_021341</name>
</gene>
<dbReference type="STRING" id="59895.A0A103Y0P1"/>
<dbReference type="AlphaFoldDB" id="A0A103Y0P1"/>
<keyword evidence="6" id="KW-1015">Disulfide bond</keyword>
<evidence type="ECO:0000256" key="2">
    <source>
        <dbReference type="ARBA" id="ARBA00022692"/>
    </source>
</evidence>
<evidence type="ECO:0000259" key="7">
    <source>
        <dbReference type="Pfam" id="PF00954"/>
    </source>
</evidence>
<evidence type="ECO:0000256" key="3">
    <source>
        <dbReference type="ARBA" id="ARBA00022729"/>
    </source>
</evidence>
<dbReference type="EMBL" id="LEKV01003390">
    <property type="protein sequence ID" value="KVI00387.1"/>
    <property type="molecule type" value="Genomic_DNA"/>
</dbReference>
<keyword evidence="9" id="KW-1185">Reference proteome</keyword>
<dbReference type="InterPro" id="IPR000858">
    <property type="entry name" value="S_locus_glycoprot_dom"/>
</dbReference>
<evidence type="ECO:0000256" key="4">
    <source>
        <dbReference type="ARBA" id="ARBA00022989"/>
    </source>
</evidence>
<evidence type="ECO:0000256" key="6">
    <source>
        <dbReference type="ARBA" id="ARBA00023157"/>
    </source>
</evidence>
<dbReference type="PANTHER" id="PTHR47974:SF4">
    <property type="entry name" value="RECEPTOR-LIKE SERINE_THREONINE-PROTEIN KINASE"/>
    <property type="match status" value="1"/>
</dbReference>
<comment type="caution">
    <text evidence="8">The sequence shown here is derived from an EMBL/GenBank/DDBJ whole genome shotgun (WGS) entry which is preliminary data.</text>
</comment>
<evidence type="ECO:0000256" key="5">
    <source>
        <dbReference type="ARBA" id="ARBA00023136"/>
    </source>
</evidence>
<keyword evidence="2" id="KW-0812">Transmembrane</keyword>